<reference evidence="2" key="1">
    <citation type="submission" date="2017-11" db="EMBL/GenBank/DDBJ databases">
        <authorList>
            <person name="Kajale S.C."/>
            <person name="Sharma A."/>
        </authorList>
    </citation>
    <scope>NUCLEOTIDE SEQUENCE</scope>
    <source>
        <strain evidence="2">LS1_42</strain>
    </source>
</reference>
<dbReference type="Proteomes" id="UP000766904">
    <property type="component" value="Unassembled WGS sequence"/>
</dbReference>
<keyword evidence="3" id="KW-1185">Reference proteome</keyword>
<name>A0A8J8TN77_9EURY</name>
<dbReference type="EMBL" id="PHNJ01000025">
    <property type="protein sequence ID" value="TYL36008.1"/>
    <property type="molecule type" value="Genomic_DNA"/>
</dbReference>
<dbReference type="AlphaFoldDB" id="A0A8J8TN77"/>
<feature type="region of interest" description="Disordered" evidence="1">
    <location>
        <begin position="356"/>
        <end position="394"/>
    </location>
</feature>
<dbReference type="OrthoDB" id="269729at2157"/>
<evidence type="ECO:0008006" key="4">
    <source>
        <dbReference type="Google" id="ProtNLM"/>
    </source>
</evidence>
<evidence type="ECO:0000313" key="2">
    <source>
        <dbReference type="EMBL" id="TYL36008.1"/>
    </source>
</evidence>
<sequence length="695" mass="76082">MSVNPTFQPVDDRPGLTVVDPVENKQYPFQTSGAVSPHSTDAEGFYFPVDAAVSFTTNELVLPYVVPIYVRDPSGEMILEAEHYAYETLPEGTYILELMAPIKLYVRVRSGLTIASSDDRLSFDFGGPTSVRLGARSRHKRPAATVATTAEPADLARAVSTFGSALKTTRCDRSLPSFRGHPPRLVLEDELRIPEGVESPDTGITIVVPPERTAVYAVSPLAYYLGATVETGSYPRIETDRGFEFSLDRSDEPFDRTVQRVLEHVFFFDCVTRTEGLYQVDLHERRRLEERVELAFDELYEAPLADRLATVLSVPFETVADLAPQWHLVTHATAASENVATLPFLANELSVVRTAPEGRERDASSSARPAAIDEFTRSSTRSAEDDLDSASIDSYVSPPDVDAFEQAWLGDGVPIGANKLSRTAFENGLDRSTSSEGVEVTIVCNDPKMAAEFEASEDGLYGEREKLPFDVTVHRNVSSGDLRRLFAEDVDFLHYVGHVRNGAFVCSDGTLDTGSLPDIGVDAFLLNGCRSYDVGTRLIEEGGVGGIVTLSEVGNQDAIAVGRFVAKLLNNGFTLRSAVSLARSHRLVGNQYIVVGDGGVAVGQAGSGVPNSCRIDRIDDETYRLQLRLYHVDSGVGAQYIPYLDGVDCHFLAGNELPPMEVSGETLSRFLRLAQIPVEYDEEFCWSTDDRFATL</sequence>
<protein>
    <recommendedName>
        <fullName evidence="4">CHAT domain-containing protein</fullName>
    </recommendedName>
</protein>
<accession>A0A8J8TN77</accession>
<evidence type="ECO:0000256" key="1">
    <source>
        <dbReference type="SAM" id="MobiDB-lite"/>
    </source>
</evidence>
<evidence type="ECO:0000313" key="3">
    <source>
        <dbReference type="Proteomes" id="UP000766904"/>
    </source>
</evidence>
<comment type="caution">
    <text evidence="2">The sequence shown here is derived from an EMBL/GenBank/DDBJ whole genome shotgun (WGS) entry which is preliminary data.</text>
</comment>
<gene>
    <name evidence="2" type="ORF">CV102_24925</name>
</gene>
<organism evidence="2 3">
    <name type="scientific">Natronococcus pandeyae</name>
    <dbReference type="NCBI Taxonomy" id="2055836"/>
    <lineage>
        <taxon>Archaea</taxon>
        <taxon>Methanobacteriati</taxon>
        <taxon>Methanobacteriota</taxon>
        <taxon>Stenosarchaea group</taxon>
        <taxon>Halobacteria</taxon>
        <taxon>Halobacteriales</taxon>
        <taxon>Natrialbaceae</taxon>
        <taxon>Natronococcus</taxon>
    </lineage>
</organism>
<proteinExistence type="predicted"/>